<dbReference type="Proteomes" id="UP000762676">
    <property type="component" value="Unassembled WGS sequence"/>
</dbReference>
<dbReference type="EMBL" id="BMAT01008436">
    <property type="protein sequence ID" value="GFR84934.1"/>
    <property type="molecule type" value="Genomic_DNA"/>
</dbReference>
<organism evidence="2 3">
    <name type="scientific">Elysia marginata</name>
    <dbReference type="NCBI Taxonomy" id="1093978"/>
    <lineage>
        <taxon>Eukaryota</taxon>
        <taxon>Metazoa</taxon>
        <taxon>Spiralia</taxon>
        <taxon>Lophotrochozoa</taxon>
        <taxon>Mollusca</taxon>
        <taxon>Gastropoda</taxon>
        <taxon>Heterobranchia</taxon>
        <taxon>Euthyneura</taxon>
        <taxon>Panpulmonata</taxon>
        <taxon>Sacoglossa</taxon>
        <taxon>Placobranchoidea</taxon>
        <taxon>Plakobranchidae</taxon>
        <taxon>Elysia</taxon>
    </lineage>
</organism>
<sequence length="377" mass="42987">MTRKPLSALFFLTVLLPFCEMWSRHSNTTAEYVAQNWRQTYVQHCGLVCENGTRVRLYADDDCEQPACFQCNCHPTCSKLDTCCPEGVVHPNGSVTLAEKEPEEPSMMPPYPEQMQCGAVPFVLSHYVQVASCPSLTKDQVLGLSANILERVSLETKHLCEKEIEENSTLEFMQPFVDVHTGLVFKNKFCALCNGYDLNTASVASNSTSIISPYKNRIASPWVVSVNCSHYQLMYTLKSRKELVEKAALVRYGCLVFYTLSYTERQPTSCYSKVRREYDNLNCYEPFKDLCHNLNSTKYMVQGHKNLFCFLCVEKETFRINSVDCYSEPNRIYFRYPPITLLLGVSTPKTPDDVLRRKNCASSVQWLDGRVSKLSVV</sequence>
<reference evidence="2 3" key="1">
    <citation type="journal article" date="2021" name="Elife">
        <title>Chloroplast acquisition without the gene transfer in kleptoplastic sea slugs, Plakobranchus ocellatus.</title>
        <authorList>
            <person name="Maeda T."/>
            <person name="Takahashi S."/>
            <person name="Yoshida T."/>
            <person name="Shimamura S."/>
            <person name="Takaki Y."/>
            <person name="Nagai Y."/>
            <person name="Toyoda A."/>
            <person name="Suzuki Y."/>
            <person name="Arimoto A."/>
            <person name="Ishii H."/>
            <person name="Satoh N."/>
            <person name="Nishiyama T."/>
            <person name="Hasebe M."/>
            <person name="Maruyama T."/>
            <person name="Minagawa J."/>
            <person name="Obokata J."/>
            <person name="Shigenobu S."/>
        </authorList>
    </citation>
    <scope>NUCLEOTIDE SEQUENCE [LARGE SCALE GENOMIC DNA]</scope>
</reference>
<evidence type="ECO:0008006" key="4">
    <source>
        <dbReference type="Google" id="ProtNLM"/>
    </source>
</evidence>
<gene>
    <name evidence="2" type="ORF">ElyMa_004161200</name>
</gene>
<comment type="caution">
    <text evidence="2">The sequence shown here is derived from an EMBL/GenBank/DDBJ whole genome shotgun (WGS) entry which is preliminary data.</text>
</comment>
<evidence type="ECO:0000313" key="3">
    <source>
        <dbReference type="Proteomes" id="UP000762676"/>
    </source>
</evidence>
<keyword evidence="3" id="KW-1185">Reference proteome</keyword>
<accession>A0AAV4GHG5</accession>
<dbReference type="AlphaFoldDB" id="A0AAV4GHG5"/>
<proteinExistence type="predicted"/>
<evidence type="ECO:0000313" key="2">
    <source>
        <dbReference type="EMBL" id="GFR84934.1"/>
    </source>
</evidence>
<protein>
    <recommendedName>
        <fullName evidence="4">SMB domain-containing protein</fullName>
    </recommendedName>
</protein>
<feature type="chain" id="PRO_5043719200" description="SMB domain-containing protein" evidence="1">
    <location>
        <begin position="22"/>
        <end position="377"/>
    </location>
</feature>
<keyword evidence="1" id="KW-0732">Signal</keyword>
<evidence type="ECO:0000256" key="1">
    <source>
        <dbReference type="SAM" id="SignalP"/>
    </source>
</evidence>
<feature type="signal peptide" evidence="1">
    <location>
        <begin position="1"/>
        <end position="21"/>
    </location>
</feature>
<name>A0AAV4GHG5_9GAST</name>